<dbReference type="GO" id="GO:0004402">
    <property type="term" value="F:histone acetyltransferase activity"/>
    <property type="evidence" value="ECO:0007669"/>
    <property type="project" value="TreeGrafter"/>
</dbReference>
<feature type="region of interest" description="Disordered" evidence="2">
    <location>
        <begin position="185"/>
        <end position="259"/>
    </location>
</feature>
<dbReference type="InterPro" id="IPR029184">
    <property type="entry name" value="Sas4_dom"/>
</dbReference>
<evidence type="ECO:0000259" key="3">
    <source>
        <dbReference type="Pfam" id="PF15460"/>
    </source>
</evidence>
<feature type="compositionally biased region" description="Polar residues" evidence="2">
    <location>
        <begin position="107"/>
        <end position="127"/>
    </location>
</feature>
<dbReference type="Proteomes" id="UP001271007">
    <property type="component" value="Unassembled WGS sequence"/>
</dbReference>
<dbReference type="PANTHER" id="PTHR38422">
    <property type="entry name" value="SOMETHING ABOUT SILENCING PROTEIN 4"/>
    <property type="match status" value="1"/>
</dbReference>
<dbReference type="InterPro" id="IPR038988">
    <property type="entry name" value="Sas4"/>
</dbReference>
<feature type="compositionally biased region" description="Polar residues" evidence="2">
    <location>
        <begin position="63"/>
        <end position="79"/>
    </location>
</feature>
<feature type="compositionally biased region" description="Low complexity" evidence="2">
    <location>
        <begin position="195"/>
        <end position="210"/>
    </location>
</feature>
<feature type="compositionally biased region" description="Polar residues" evidence="2">
    <location>
        <begin position="12"/>
        <end position="34"/>
    </location>
</feature>
<feature type="compositionally biased region" description="Acidic residues" evidence="2">
    <location>
        <begin position="361"/>
        <end position="370"/>
    </location>
</feature>
<dbReference type="EMBL" id="JAWDJX010000012">
    <property type="protein sequence ID" value="KAK3054452.1"/>
    <property type="molecule type" value="Genomic_DNA"/>
</dbReference>
<dbReference type="Pfam" id="PF15460">
    <property type="entry name" value="SAS4"/>
    <property type="match status" value="1"/>
</dbReference>
<organism evidence="4 5">
    <name type="scientific">Extremus antarcticus</name>
    <dbReference type="NCBI Taxonomy" id="702011"/>
    <lineage>
        <taxon>Eukaryota</taxon>
        <taxon>Fungi</taxon>
        <taxon>Dikarya</taxon>
        <taxon>Ascomycota</taxon>
        <taxon>Pezizomycotina</taxon>
        <taxon>Dothideomycetes</taxon>
        <taxon>Dothideomycetidae</taxon>
        <taxon>Mycosphaerellales</taxon>
        <taxon>Extremaceae</taxon>
        <taxon>Extremus</taxon>
    </lineage>
</organism>
<feature type="compositionally biased region" description="Basic and acidic residues" evidence="2">
    <location>
        <begin position="132"/>
        <end position="146"/>
    </location>
</feature>
<evidence type="ECO:0000313" key="4">
    <source>
        <dbReference type="EMBL" id="KAK3054452.1"/>
    </source>
</evidence>
<name>A0AAJ0DPQ2_9PEZI</name>
<sequence>MAALSRPRSTTRKVNNESTQQAPQSANTRPPHTTSNHHHAISTSSASDDDGPPAKKRKLVSRPKQSTLDHFISNQSAPLITQPHGDVLEKINGTRNVLNITEDDITAPSSGVATPKTSRVPGTTPQPANAPGKKEEKRSLRSHDDGPRLKSELAIYFPNYEDIIFEVEREEEFITVDTTLYIAEDAPKRPKPEQASPSTKSGKAAKGAASNVRNGAMNGSQYPATPQRSNSNQFNGSPSLNLDLISRTIPDNPEDPLSDDYYLKSHKRAERKEKQLRNIEKERAMHEKVQLDRLLDGLQGHDWLKVLGITGITDGEAKKFEAKRDYFIAEVQALVDKFRQWKEQEKKQRLDREAAQAAREEDGEDEDGSENDSVGPPSSDLNASAARQLQQETASALKSSFTIKLSSKGKEPASVTSTPRAPTLPFAAPSPDVPISSFYAKRHLREAALGKSRHGRNVTAFGHPLPEMPEREFELPEDYLTVDTLRANAREKRRRKRASVADAAG</sequence>
<comment type="caution">
    <text evidence="4">The sequence shown here is derived from an EMBL/GenBank/DDBJ whole genome shotgun (WGS) entry which is preliminary data.</text>
</comment>
<feature type="region of interest" description="Disordered" evidence="2">
    <location>
        <begin position="345"/>
        <end position="432"/>
    </location>
</feature>
<proteinExistence type="predicted"/>
<feature type="compositionally biased region" description="Basic and acidic residues" evidence="2">
    <location>
        <begin position="345"/>
        <end position="360"/>
    </location>
</feature>
<keyword evidence="1" id="KW-0175">Coiled coil</keyword>
<gene>
    <name evidence="4" type="ORF">LTR09_004721</name>
</gene>
<reference evidence="4" key="1">
    <citation type="submission" date="2023-04" db="EMBL/GenBank/DDBJ databases">
        <title>Black Yeasts Isolated from many extreme environments.</title>
        <authorList>
            <person name="Coleine C."/>
            <person name="Stajich J.E."/>
            <person name="Selbmann L."/>
        </authorList>
    </citation>
    <scope>NUCLEOTIDE SEQUENCE</scope>
    <source>
        <strain evidence="4">CCFEE 5312</strain>
    </source>
</reference>
<evidence type="ECO:0000256" key="1">
    <source>
        <dbReference type="SAM" id="Coils"/>
    </source>
</evidence>
<feature type="compositionally biased region" description="Polar residues" evidence="2">
    <location>
        <begin position="211"/>
        <end position="240"/>
    </location>
</feature>
<feature type="region of interest" description="Disordered" evidence="2">
    <location>
        <begin position="102"/>
        <end position="146"/>
    </location>
</feature>
<dbReference type="PANTHER" id="PTHR38422:SF1">
    <property type="entry name" value="SOMETHING ABOUT SILENCING PROTEIN 4"/>
    <property type="match status" value="1"/>
</dbReference>
<evidence type="ECO:0000313" key="5">
    <source>
        <dbReference type="Proteomes" id="UP001271007"/>
    </source>
</evidence>
<dbReference type="GO" id="GO:0033255">
    <property type="term" value="C:SAS acetyltransferase complex"/>
    <property type="evidence" value="ECO:0007669"/>
    <property type="project" value="InterPro"/>
</dbReference>
<keyword evidence="5" id="KW-1185">Reference proteome</keyword>
<evidence type="ECO:0000256" key="2">
    <source>
        <dbReference type="SAM" id="MobiDB-lite"/>
    </source>
</evidence>
<dbReference type="AlphaFoldDB" id="A0AAJ0DPQ2"/>
<feature type="coiled-coil region" evidence="1">
    <location>
        <begin position="262"/>
        <end position="289"/>
    </location>
</feature>
<protein>
    <recommendedName>
        <fullName evidence="3">Something about silencing protein 4 domain-containing protein</fullName>
    </recommendedName>
</protein>
<feature type="domain" description="Something about silencing protein 4" evidence="3">
    <location>
        <begin position="255"/>
        <end position="349"/>
    </location>
</feature>
<feature type="region of interest" description="Disordered" evidence="2">
    <location>
        <begin position="1"/>
        <end position="84"/>
    </location>
</feature>
<feature type="compositionally biased region" description="Polar residues" evidence="2">
    <location>
        <begin position="379"/>
        <end position="405"/>
    </location>
</feature>
<accession>A0AAJ0DPQ2</accession>